<dbReference type="PANTHER" id="PTHR23308">
    <property type="entry name" value="NUCLEAR INHIBITOR OF PROTEIN PHOSPHATASE-1"/>
    <property type="match status" value="1"/>
</dbReference>
<dbReference type="Pfam" id="PF00498">
    <property type="entry name" value="FHA"/>
    <property type="match status" value="1"/>
</dbReference>
<keyword evidence="4" id="KW-1185">Reference proteome</keyword>
<dbReference type="KEGG" id="bpg:Bathy03g03990"/>
<dbReference type="RefSeq" id="XP_007514429.1">
    <property type="nucleotide sequence ID" value="XM_007514367.1"/>
</dbReference>
<evidence type="ECO:0000313" key="4">
    <source>
        <dbReference type="Proteomes" id="UP000198341"/>
    </source>
</evidence>
<dbReference type="OrthoDB" id="444265at2759"/>
<dbReference type="InterPro" id="IPR050923">
    <property type="entry name" value="Cell_Proc_Reg/RNA_Proc"/>
</dbReference>
<evidence type="ECO:0000313" key="3">
    <source>
        <dbReference type="EMBL" id="CCO15866.1"/>
    </source>
</evidence>
<dbReference type="InterPro" id="IPR000253">
    <property type="entry name" value="FHA_dom"/>
</dbReference>
<evidence type="ECO:0000256" key="1">
    <source>
        <dbReference type="SAM" id="MobiDB-lite"/>
    </source>
</evidence>
<name>K8ECY8_9CHLO</name>
<dbReference type="STRING" id="41875.K8ECY8"/>
<dbReference type="Proteomes" id="UP000198341">
    <property type="component" value="Chromosome 3"/>
</dbReference>
<dbReference type="CDD" id="cd22676">
    <property type="entry name" value="FHA_SNIP1_DDL-like"/>
    <property type="match status" value="1"/>
</dbReference>
<reference evidence="3 4" key="1">
    <citation type="submission" date="2011-10" db="EMBL/GenBank/DDBJ databases">
        <authorList>
            <person name="Genoscope - CEA"/>
        </authorList>
    </citation>
    <scope>NUCLEOTIDE SEQUENCE [LARGE SCALE GENOMIC DNA]</scope>
    <source>
        <strain evidence="3 4">RCC 1105</strain>
    </source>
</reference>
<evidence type="ECO:0000259" key="2">
    <source>
        <dbReference type="PROSITE" id="PS50006"/>
    </source>
</evidence>
<protein>
    <submittedName>
        <fullName evidence="3">Unnamed protein product</fullName>
    </submittedName>
</protein>
<organism evidence="3 4">
    <name type="scientific">Bathycoccus prasinos</name>
    <dbReference type="NCBI Taxonomy" id="41875"/>
    <lineage>
        <taxon>Eukaryota</taxon>
        <taxon>Viridiplantae</taxon>
        <taxon>Chlorophyta</taxon>
        <taxon>Mamiellophyceae</taxon>
        <taxon>Mamiellales</taxon>
        <taxon>Bathycoccaceae</taxon>
        <taxon>Bathycoccus</taxon>
    </lineage>
</organism>
<sequence length="282" mass="32296">MGEDSRPGRSASRASPPEDNRRRWRHHFDSDAELSGRSSDEEYERRRRRRRGEEAPNSPPVFGNDGKDDAKEKEDDGDDDDDDTNERKKPRAKVLFGVDANGNNLNAFPETENLPELPKAKPTFELSSLLRQEANANERGTFIDYDEPEDKCAPERYGLRLRLYTFKGDEEIEKPISLANKSRYIFGRDRDAVDIPTDHPSCSKQHAVLQFRNQRKTDVYGETKDDVAGYLYDNGSTNKTKLNGKVIEAKKYYRLKGSDCVQFGSSTREYVVMDESLADKKK</sequence>
<dbReference type="EMBL" id="FO082276">
    <property type="protein sequence ID" value="CCO15866.1"/>
    <property type="molecule type" value="Genomic_DNA"/>
</dbReference>
<dbReference type="PROSITE" id="PS50006">
    <property type="entry name" value="FHA_DOMAIN"/>
    <property type="match status" value="1"/>
</dbReference>
<dbReference type="InterPro" id="IPR008984">
    <property type="entry name" value="SMAD_FHA_dom_sf"/>
</dbReference>
<feature type="compositionally biased region" description="Acidic residues" evidence="1">
    <location>
        <begin position="75"/>
        <end position="84"/>
    </location>
</feature>
<dbReference type="AlphaFoldDB" id="K8ECY8"/>
<gene>
    <name evidence="3" type="ORF">Bathy03g03990</name>
</gene>
<dbReference type="SMART" id="SM00240">
    <property type="entry name" value="FHA"/>
    <property type="match status" value="1"/>
</dbReference>
<feature type="compositionally biased region" description="Basic and acidic residues" evidence="1">
    <location>
        <begin position="65"/>
        <end position="74"/>
    </location>
</feature>
<dbReference type="SUPFAM" id="SSF49879">
    <property type="entry name" value="SMAD/FHA domain"/>
    <property type="match status" value="1"/>
</dbReference>
<dbReference type="eggNOG" id="KOG1882">
    <property type="taxonomic scope" value="Eukaryota"/>
</dbReference>
<dbReference type="GeneID" id="19016936"/>
<proteinExistence type="predicted"/>
<dbReference type="Gene3D" id="2.60.200.20">
    <property type="match status" value="1"/>
</dbReference>
<accession>K8ECY8</accession>
<feature type="region of interest" description="Disordered" evidence="1">
    <location>
        <begin position="1"/>
        <end position="117"/>
    </location>
</feature>
<feature type="domain" description="FHA" evidence="2">
    <location>
        <begin position="184"/>
        <end position="247"/>
    </location>
</feature>